<feature type="region of interest" description="Disordered" evidence="1">
    <location>
        <begin position="421"/>
        <end position="443"/>
    </location>
</feature>
<keyword evidence="3" id="KW-0548">Nucleotidyltransferase</keyword>
<evidence type="ECO:0000259" key="2">
    <source>
        <dbReference type="Pfam" id="PF14529"/>
    </source>
</evidence>
<feature type="domain" description="Endonuclease/exonuclease/phosphatase" evidence="2">
    <location>
        <begin position="248"/>
        <end position="360"/>
    </location>
</feature>
<dbReference type="InterPro" id="IPR036691">
    <property type="entry name" value="Endo/exonu/phosph_ase_sf"/>
</dbReference>
<dbReference type="SUPFAM" id="SSF56219">
    <property type="entry name" value="DNase I-like"/>
    <property type="match status" value="1"/>
</dbReference>
<dbReference type="AlphaFoldDB" id="A0AAV4S078"/>
<name>A0AAV4S078_9ARAC</name>
<dbReference type="Proteomes" id="UP001054837">
    <property type="component" value="Unassembled WGS sequence"/>
</dbReference>
<keyword evidence="3" id="KW-0808">Transferase</keyword>
<reference evidence="3 4" key="1">
    <citation type="submission" date="2021-06" db="EMBL/GenBank/DDBJ databases">
        <title>Caerostris darwini draft genome.</title>
        <authorList>
            <person name="Kono N."/>
            <person name="Arakawa K."/>
        </authorList>
    </citation>
    <scope>NUCLEOTIDE SEQUENCE [LARGE SCALE GENOMIC DNA]</scope>
</reference>
<dbReference type="InterPro" id="IPR005135">
    <property type="entry name" value="Endo/exonuclease/phosphatase"/>
</dbReference>
<evidence type="ECO:0000256" key="1">
    <source>
        <dbReference type="SAM" id="MobiDB-lite"/>
    </source>
</evidence>
<dbReference type="PANTHER" id="PTHR36688:SF2">
    <property type="entry name" value="ENDONUCLEASE_EXONUCLEASE_PHOSPHATASE DOMAIN-CONTAINING PROTEIN"/>
    <property type="match status" value="1"/>
</dbReference>
<evidence type="ECO:0000313" key="3">
    <source>
        <dbReference type="EMBL" id="GIY26349.1"/>
    </source>
</evidence>
<proteinExistence type="predicted"/>
<comment type="caution">
    <text evidence="3">The sequence shown here is derived from an EMBL/GenBank/DDBJ whole genome shotgun (WGS) entry which is preliminary data.</text>
</comment>
<dbReference type="InterPro" id="IPR052560">
    <property type="entry name" value="RdDP_mobile_element"/>
</dbReference>
<organism evidence="3 4">
    <name type="scientific">Caerostris darwini</name>
    <dbReference type="NCBI Taxonomy" id="1538125"/>
    <lineage>
        <taxon>Eukaryota</taxon>
        <taxon>Metazoa</taxon>
        <taxon>Ecdysozoa</taxon>
        <taxon>Arthropoda</taxon>
        <taxon>Chelicerata</taxon>
        <taxon>Arachnida</taxon>
        <taxon>Araneae</taxon>
        <taxon>Araneomorphae</taxon>
        <taxon>Entelegynae</taxon>
        <taxon>Araneoidea</taxon>
        <taxon>Araneidae</taxon>
        <taxon>Caerostris</taxon>
    </lineage>
</organism>
<dbReference type="Gene3D" id="3.60.10.10">
    <property type="entry name" value="Endonuclease/exonuclease/phosphatase"/>
    <property type="match status" value="1"/>
</dbReference>
<accession>A0AAV4S078</accession>
<evidence type="ECO:0000313" key="4">
    <source>
        <dbReference type="Proteomes" id="UP001054837"/>
    </source>
</evidence>
<protein>
    <submittedName>
        <fullName evidence="3">Reverse transcriptase domain-containing protein</fullName>
    </submittedName>
</protein>
<keyword evidence="3" id="KW-0695">RNA-directed DNA polymerase</keyword>
<keyword evidence="4" id="KW-1185">Reference proteome</keyword>
<gene>
    <name evidence="3" type="primary">DDZ39_07810</name>
    <name evidence="3" type="ORF">CDAR_569611</name>
</gene>
<dbReference type="EMBL" id="BPLQ01006940">
    <property type="protein sequence ID" value="GIY26349.1"/>
    <property type="molecule type" value="Genomic_DNA"/>
</dbReference>
<dbReference type="GO" id="GO:0003964">
    <property type="term" value="F:RNA-directed DNA polymerase activity"/>
    <property type="evidence" value="ECO:0007669"/>
    <property type="project" value="UniProtKB-KW"/>
</dbReference>
<dbReference type="PANTHER" id="PTHR36688">
    <property type="entry name" value="ENDO/EXONUCLEASE/PHOSPHATASE DOMAIN-CONTAINING PROTEIN"/>
    <property type="match status" value="1"/>
</dbReference>
<sequence length="443" mass="49215">MAFSFGSSAAKTTQASGTFSFGFGDPSSIFPSTQINTQMFSSSTTTQAAISSSTDVLATNGTSLLHFSAKKKHSFRRRVPVNYDDQKTTEYQNQSYIQDFNSSFYVTSTFKTDLMSMYSDQEKKSLDVTASGVADATRPAVRGHVDKINFLQLNINGTQRKVAELSDILHTNNIHVACLQETKLNHNLRFKIKGYTTIRKDRSTSSGGGLAFLVKTSEVKYIDVLPNFPPHSTTEAQAINILLPEHTITVLNAYHPDTAPIDTLFLQDLVSTTAEIKILFGDLNAKSPSWGDNLLDAKGKQIEDLIDDLSLTILNTGEITFVSKTNGTASALDITAISYLSADKTQWGVLESAISDHYPVLTTFSMDQDSPAQVKRSWNFLKANWDGFTQELENLCSNLPEQNDLEKLLSLFTRNIRSTAKHHIPRGKRKDILERPKHRKTYS</sequence>
<dbReference type="Pfam" id="PF14529">
    <property type="entry name" value="Exo_endo_phos_2"/>
    <property type="match status" value="1"/>
</dbReference>